<accession>A0A1J7J4C7</accession>
<dbReference type="Proteomes" id="UP000182658">
    <property type="component" value="Unassembled WGS sequence"/>
</dbReference>
<proteinExistence type="predicted"/>
<sequence>MDSMVCRICICKNYGEEVLPVATCKSARMVERSQVPEMPTEVTLEDHGGTQVVAFQERLLISICSGYTIKRDAESQILDWFCTLLTGSALMWWAVSSRLQGVNNCEMVEVYQHSVTLSARD</sequence>
<gene>
    <name evidence="1" type="ORF">CONLIGDRAFT_687624</name>
</gene>
<organism evidence="1 2">
    <name type="scientific">Coniochaeta ligniaria NRRL 30616</name>
    <dbReference type="NCBI Taxonomy" id="1408157"/>
    <lineage>
        <taxon>Eukaryota</taxon>
        <taxon>Fungi</taxon>
        <taxon>Dikarya</taxon>
        <taxon>Ascomycota</taxon>
        <taxon>Pezizomycotina</taxon>
        <taxon>Sordariomycetes</taxon>
        <taxon>Sordariomycetidae</taxon>
        <taxon>Coniochaetales</taxon>
        <taxon>Coniochaetaceae</taxon>
        <taxon>Coniochaeta</taxon>
    </lineage>
</organism>
<keyword evidence="2" id="KW-1185">Reference proteome</keyword>
<name>A0A1J7J4C7_9PEZI</name>
<dbReference type="InParanoid" id="A0A1J7J4C7"/>
<dbReference type="EMBL" id="KV875118">
    <property type="protein sequence ID" value="OIW22370.1"/>
    <property type="molecule type" value="Genomic_DNA"/>
</dbReference>
<dbReference type="AlphaFoldDB" id="A0A1J7J4C7"/>
<evidence type="ECO:0000313" key="2">
    <source>
        <dbReference type="Proteomes" id="UP000182658"/>
    </source>
</evidence>
<reference evidence="1 2" key="1">
    <citation type="submission" date="2016-10" db="EMBL/GenBank/DDBJ databases">
        <title>Draft genome sequence of Coniochaeta ligniaria NRRL30616, a lignocellulolytic fungus for bioabatement of inhibitors in plant biomass hydrolysates.</title>
        <authorList>
            <consortium name="DOE Joint Genome Institute"/>
            <person name="Jimenez D.J."/>
            <person name="Hector R.E."/>
            <person name="Riley R."/>
            <person name="Sun H."/>
            <person name="Grigoriev I.V."/>
            <person name="Van Elsas J.D."/>
            <person name="Nichols N.N."/>
        </authorList>
    </citation>
    <scope>NUCLEOTIDE SEQUENCE [LARGE SCALE GENOMIC DNA]</scope>
    <source>
        <strain evidence="1 2">NRRL 30616</strain>
    </source>
</reference>
<protein>
    <submittedName>
        <fullName evidence="1">Uncharacterized protein</fullName>
    </submittedName>
</protein>
<evidence type="ECO:0000313" key="1">
    <source>
        <dbReference type="EMBL" id="OIW22370.1"/>
    </source>
</evidence>